<feature type="transmembrane region" description="Helical" evidence="2">
    <location>
        <begin position="65"/>
        <end position="88"/>
    </location>
</feature>
<dbReference type="HOGENOM" id="CLU_043698_3_1_1"/>
<dbReference type="PANTHER" id="PTHR38848">
    <property type="entry name" value="G-PROTEIN COUPLED RECEPTORS FAMILY 3 PROFILE DOMAIN-CONTAINING PROTEIN"/>
    <property type="match status" value="1"/>
</dbReference>
<dbReference type="RefSeq" id="XP_016214752.1">
    <property type="nucleotide sequence ID" value="XM_016357348.1"/>
</dbReference>
<feature type="compositionally biased region" description="Polar residues" evidence="1">
    <location>
        <begin position="324"/>
        <end position="340"/>
    </location>
</feature>
<accession>A0A0D2AD63</accession>
<dbReference type="OrthoDB" id="3210850at2759"/>
<dbReference type="InParanoid" id="A0A0D2AD63"/>
<evidence type="ECO:0000256" key="1">
    <source>
        <dbReference type="SAM" id="MobiDB-lite"/>
    </source>
</evidence>
<keyword evidence="4" id="KW-1185">Reference proteome</keyword>
<evidence type="ECO:0000313" key="4">
    <source>
        <dbReference type="Proteomes" id="UP000053259"/>
    </source>
</evidence>
<feature type="transmembrane region" description="Helical" evidence="2">
    <location>
        <begin position="181"/>
        <end position="200"/>
    </location>
</feature>
<feature type="compositionally biased region" description="Polar residues" evidence="1">
    <location>
        <begin position="298"/>
        <end position="314"/>
    </location>
</feature>
<keyword evidence="2" id="KW-0472">Membrane</keyword>
<feature type="transmembrane region" description="Helical" evidence="2">
    <location>
        <begin position="31"/>
        <end position="53"/>
    </location>
</feature>
<keyword evidence="2" id="KW-0812">Transmembrane</keyword>
<feature type="transmembrane region" description="Helical" evidence="2">
    <location>
        <begin position="221"/>
        <end position="245"/>
    </location>
</feature>
<dbReference type="VEuPathDB" id="FungiDB:PV09_04058"/>
<sequence>MILPRAEQNLRGGVEAGPNYDPAKVPVAGQIFSIITAILVQILLAVCLTRCYATIASWRKAPIAVWLLLAIYIDSFLFAFASTVLRFGVGVNQSLATCQAAILICLKFYLSTKVLIYFYFVEKAYLVRGSRKPRLKTRLYIFNLTFALGPYVILCWVNVAWRIYYINKDGVCVIGMEKPVLWPLVAYEVIINIYLTVLFLRPLRELYTFQNQTTSSLRTMALRTFFGVCFTLTTSVANLSILTILNGEQGWVCLLICTSDIFVSVMVLHWIAKSYETRTSSRVPQSRIRTLRNVTPARVQSPQPSFHPNSQGSRSGEIDKLTSKSDCPWQNASPIQTRISTGPVDTPSEDGFPLDASRIHVQVRHEVLEENAQDGR</sequence>
<feature type="transmembrane region" description="Helical" evidence="2">
    <location>
        <begin position="140"/>
        <end position="161"/>
    </location>
</feature>
<evidence type="ECO:0000256" key="2">
    <source>
        <dbReference type="SAM" id="Phobius"/>
    </source>
</evidence>
<feature type="transmembrane region" description="Helical" evidence="2">
    <location>
        <begin position="251"/>
        <end position="272"/>
    </location>
</feature>
<organism evidence="3 4">
    <name type="scientific">Verruconis gallopava</name>
    <dbReference type="NCBI Taxonomy" id="253628"/>
    <lineage>
        <taxon>Eukaryota</taxon>
        <taxon>Fungi</taxon>
        <taxon>Dikarya</taxon>
        <taxon>Ascomycota</taxon>
        <taxon>Pezizomycotina</taxon>
        <taxon>Dothideomycetes</taxon>
        <taxon>Pleosporomycetidae</taxon>
        <taxon>Venturiales</taxon>
        <taxon>Sympoventuriaceae</taxon>
        <taxon>Verruconis</taxon>
    </lineage>
</organism>
<evidence type="ECO:0000313" key="3">
    <source>
        <dbReference type="EMBL" id="KIW04883.1"/>
    </source>
</evidence>
<evidence type="ECO:0008006" key="5">
    <source>
        <dbReference type="Google" id="ProtNLM"/>
    </source>
</evidence>
<dbReference type="PANTHER" id="PTHR38848:SF3">
    <property type="entry name" value="G-PROTEIN COUPLED RECEPTORS FAMILY 3 PROFILE DOMAIN-CONTAINING PROTEIN"/>
    <property type="match status" value="1"/>
</dbReference>
<feature type="region of interest" description="Disordered" evidence="1">
    <location>
        <begin position="296"/>
        <end position="353"/>
    </location>
</feature>
<keyword evidence="2" id="KW-1133">Transmembrane helix</keyword>
<dbReference type="EMBL" id="KN847539">
    <property type="protein sequence ID" value="KIW04883.1"/>
    <property type="molecule type" value="Genomic_DNA"/>
</dbReference>
<proteinExistence type="predicted"/>
<feature type="transmembrane region" description="Helical" evidence="2">
    <location>
        <begin position="100"/>
        <end position="120"/>
    </location>
</feature>
<dbReference type="Proteomes" id="UP000053259">
    <property type="component" value="Unassembled WGS sequence"/>
</dbReference>
<gene>
    <name evidence="3" type="ORF">PV09_04058</name>
</gene>
<name>A0A0D2AD63_9PEZI</name>
<dbReference type="AlphaFoldDB" id="A0A0D2AD63"/>
<protein>
    <recommendedName>
        <fullName evidence="5">G-protein coupled receptors family 1 profile domain-containing protein</fullName>
    </recommendedName>
</protein>
<reference evidence="3 4" key="1">
    <citation type="submission" date="2015-01" db="EMBL/GenBank/DDBJ databases">
        <title>The Genome Sequence of Ochroconis gallopava CBS43764.</title>
        <authorList>
            <consortium name="The Broad Institute Genomics Platform"/>
            <person name="Cuomo C."/>
            <person name="de Hoog S."/>
            <person name="Gorbushina A."/>
            <person name="Stielow B."/>
            <person name="Teixiera M."/>
            <person name="Abouelleil A."/>
            <person name="Chapman S.B."/>
            <person name="Priest M."/>
            <person name="Young S.K."/>
            <person name="Wortman J."/>
            <person name="Nusbaum C."/>
            <person name="Birren B."/>
        </authorList>
    </citation>
    <scope>NUCLEOTIDE SEQUENCE [LARGE SCALE GENOMIC DNA]</scope>
    <source>
        <strain evidence="3 4">CBS 43764</strain>
    </source>
</reference>
<dbReference type="GeneID" id="27312031"/>